<dbReference type="CDD" id="cd04301">
    <property type="entry name" value="NAT_SF"/>
    <property type="match status" value="1"/>
</dbReference>
<dbReference type="PROSITE" id="PS51186">
    <property type="entry name" value="GNAT"/>
    <property type="match status" value="1"/>
</dbReference>
<dbReference type="InterPro" id="IPR050769">
    <property type="entry name" value="NAT_camello-type"/>
</dbReference>
<dbReference type="InterPro" id="IPR000182">
    <property type="entry name" value="GNAT_dom"/>
</dbReference>
<dbReference type="OrthoDB" id="273614at2"/>
<sequence length="169" mass="18257">MGSKDGLVVRAARPEDYAAIGELTARVYVGEGHVHPDSSYVAELADTSRRATLADILVAEYEGRVVGSLTVARPGTPYAEVALPGELEFRMLVVSESARGLGAGTALVRSVIERARSESFAGVAITTMTTMTDARRIYDRLGFVRVPERDWFTDSGMRLPVLRLALVEG</sequence>
<keyword evidence="1 3" id="KW-0808">Transferase</keyword>
<dbReference type="GO" id="GO:0008080">
    <property type="term" value="F:N-acetyltransferase activity"/>
    <property type="evidence" value="ECO:0007669"/>
    <property type="project" value="InterPro"/>
</dbReference>
<evidence type="ECO:0000256" key="1">
    <source>
        <dbReference type="ARBA" id="ARBA00022679"/>
    </source>
</evidence>
<gene>
    <name evidence="3" type="ORF">D5S18_16605</name>
</gene>
<dbReference type="PANTHER" id="PTHR13947:SF37">
    <property type="entry name" value="LD18367P"/>
    <property type="match status" value="1"/>
</dbReference>
<reference evidence="3 4" key="1">
    <citation type="submission" date="2018-09" db="EMBL/GenBank/DDBJ databases">
        <title>YIM PH21274 draft genome.</title>
        <authorList>
            <person name="Miao C."/>
        </authorList>
    </citation>
    <scope>NUCLEOTIDE SEQUENCE [LARGE SCALE GENOMIC DNA]</scope>
    <source>
        <strain evidence="3 4">YIM PH 21724</strain>
    </source>
</reference>
<keyword evidence="4" id="KW-1185">Reference proteome</keyword>
<dbReference type="Pfam" id="PF00583">
    <property type="entry name" value="Acetyltransf_1"/>
    <property type="match status" value="1"/>
</dbReference>
<protein>
    <submittedName>
        <fullName evidence="3">GNAT family N-acetyltransferase</fullName>
    </submittedName>
</protein>
<dbReference type="InterPro" id="IPR016181">
    <property type="entry name" value="Acyl_CoA_acyltransferase"/>
</dbReference>
<evidence type="ECO:0000259" key="2">
    <source>
        <dbReference type="PROSITE" id="PS51186"/>
    </source>
</evidence>
<feature type="domain" description="N-acetyltransferase" evidence="2">
    <location>
        <begin position="7"/>
        <end position="165"/>
    </location>
</feature>
<name>A0A3A4KAG2_9NOCA</name>
<dbReference type="Proteomes" id="UP000266677">
    <property type="component" value="Unassembled WGS sequence"/>
</dbReference>
<dbReference type="EMBL" id="QZFU01000019">
    <property type="protein sequence ID" value="RJO75015.1"/>
    <property type="molecule type" value="Genomic_DNA"/>
</dbReference>
<accession>A0A3A4KAG2</accession>
<dbReference type="SUPFAM" id="SSF55729">
    <property type="entry name" value="Acyl-CoA N-acyltransferases (Nat)"/>
    <property type="match status" value="1"/>
</dbReference>
<dbReference type="AlphaFoldDB" id="A0A3A4KAG2"/>
<evidence type="ECO:0000313" key="4">
    <source>
        <dbReference type="Proteomes" id="UP000266677"/>
    </source>
</evidence>
<comment type="caution">
    <text evidence="3">The sequence shown here is derived from an EMBL/GenBank/DDBJ whole genome shotgun (WGS) entry which is preliminary data.</text>
</comment>
<dbReference type="RefSeq" id="WP_120041888.1">
    <property type="nucleotide sequence ID" value="NZ_QZFU01000019.1"/>
</dbReference>
<dbReference type="Gene3D" id="3.40.630.30">
    <property type="match status" value="1"/>
</dbReference>
<dbReference type="PANTHER" id="PTHR13947">
    <property type="entry name" value="GNAT FAMILY N-ACETYLTRANSFERASE"/>
    <property type="match status" value="1"/>
</dbReference>
<evidence type="ECO:0000313" key="3">
    <source>
        <dbReference type="EMBL" id="RJO75015.1"/>
    </source>
</evidence>
<organism evidence="3 4">
    <name type="scientific">Nocardia panacis</name>
    <dbReference type="NCBI Taxonomy" id="2340916"/>
    <lineage>
        <taxon>Bacteria</taxon>
        <taxon>Bacillati</taxon>
        <taxon>Actinomycetota</taxon>
        <taxon>Actinomycetes</taxon>
        <taxon>Mycobacteriales</taxon>
        <taxon>Nocardiaceae</taxon>
        <taxon>Nocardia</taxon>
    </lineage>
</organism>
<proteinExistence type="predicted"/>